<proteinExistence type="predicted"/>
<accession>A0A5E6UJM8</accession>
<dbReference type="PANTHER" id="PTHR43727:SF3">
    <property type="entry name" value="GROUP IV DECARBOXYLASE"/>
    <property type="match status" value="1"/>
</dbReference>
<dbReference type="EMBL" id="CABVHF010000013">
    <property type="protein sequence ID" value="VVN05497.1"/>
    <property type="molecule type" value="Genomic_DNA"/>
</dbReference>
<organism evidence="4 5">
    <name type="scientific">Pseudomonas fluorescens</name>
    <dbReference type="NCBI Taxonomy" id="294"/>
    <lineage>
        <taxon>Bacteria</taxon>
        <taxon>Pseudomonadati</taxon>
        <taxon>Pseudomonadota</taxon>
        <taxon>Gammaproteobacteria</taxon>
        <taxon>Pseudomonadales</taxon>
        <taxon>Pseudomonadaceae</taxon>
        <taxon>Pseudomonas</taxon>
    </lineage>
</organism>
<dbReference type="CDD" id="cd04301">
    <property type="entry name" value="NAT_SF"/>
    <property type="match status" value="1"/>
</dbReference>
<dbReference type="AlphaFoldDB" id="A0A5E6UJM8"/>
<dbReference type="Proteomes" id="UP000399692">
    <property type="component" value="Unassembled WGS sequence"/>
</dbReference>
<gene>
    <name evidence="4" type="primary">lysA_2</name>
    <name evidence="4" type="ORF">PS631_03581</name>
</gene>
<dbReference type="Pfam" id="PF02784">
    <property type="entry name" value="Orn_Arg_deC_N"/>
    <property type="match status" value="1"/>
</dbReference>
<keyword evidence="4" id="KW-0456">Lyase</keyword>
<dbReference type="InterPro" id="IPR029066">
    <property type="entry name" value="PLP-binding_barrel"/>
</dbReference>
<dbReference type="EC" id="4.1.1.20" evidence="4"/>
<sequence length="588" mass="66211">MAQVKPEEDLLKIIGKIASDPSSSGEPYFVFDLDSSLKRAAAFKDAARREFEKVSLRASIKSCNIGLFCERLSQLGYGAEVCSLEELKLIERAGFSSSDIIFDGPLKTDEELGYCIDNGLLIQVDGLGELERICDIAQTKLKRVDVLVRLSHLYKEQGYSRFGMSSSEFTAEAAPLLKACSFVELKGFHFNFGSNLCSQRPIVEGLSHWVELLNKWMPENGILDLGSGFPADSFSDDQSKSTPKAAHFFSDIKSYLQCRFGNKANAWTYMFEPGRVLSEDFGYLIGRVVDSKWRNGIEILQSNLAVNWVGSMRSWHHLVAPLHNTRPPARATQYIAGFNCFEQDYLTAIGSDFSLRVGDWFYIKGCGAYDLQTMTEWIRRRPVVLAIVNGDVEIARPRALTSELCSDDIYLAYESIDVNDDISLTQAMPRFADKIYPIIDRNRQSFSEVMHWPRYSTSLKSVQDFLLQSQLEHQKGVSKTYVIQFRGEPCGMLSFHEIDSSNKTAYIGYWLDPDCRGCGIITQALQALISHFADGGDVHRFVIKVSVHNGPSNRVAQRCGFILEGTLKQSERIGDRYVDQNIYGRVVE</sequence>
<dbReference type="SUPFAM" id="SSF51419">
    <property type="entry name" value="PLP-binding barrel"/>
    <property type="match status" value="1"/>
</dbReference>
<dbReference type="InterPro" id="IPR022644">
    <property type="entry name" value="De-COase2_N"/>
</dbReference>
<dbReference type="InterPro" id="IPR000182">
    <property type="entry name" value="GNAT_dom"/>
</dbReference>
<dbReference type="Gene3D" id="3.40.630.30">
    <property type="match status" value="1"/>
</dbReference>
<dbReference type="SUPFAM" id="SSF55729">
    <property type="entry name" value="Acyl-CoA N-acyltransferases (Nat)"/>
    <property type="match status" value="1"/>
</dbReference>
<evidence type="ECO:0000256" key="2">
    <source>
        <dbReference type="ARBA" id="ARBA00022898"/>
    </source>
</evidence>
<reference evidence="4 5" key="1">
    <citation type="submission" date="2019-09" db="EMBL/GenBank/DDBJ databases">
        <authorList>
            <person name="Chandra G."/>
            <person name="Truman W A."/>
        </authorList>
    </citation>
    <scope>NUCLEOTIDE SEQUENCE [LARGE SCALE GENOMIC DNA]</scope>
    <source>
        <strain evidence="4">PS631</strain>
    </source>
</reference>
<dbReference type="InterPro" id="IPR016181">
    <property type="entry name" value="Acyl_CoA_acyltransferase"/>
</dbReference>
<dbReference type="Gene3D" id="3.20.20.10">
    <property type="entry name" value="Alanine racemase"/>
    <property type="match status" value="1"/>
</dbReference>
<dbReference type="RefSeq" id="WP_150570886.1">
    <property type="nucleotide sequence ID" value="NZ_CABVHF010000013.1"/>
</dbReference>
<keyword evidence="2" id="KW-0663">Pyridoxal phosphate</keyword>
<dbReference type="OrthoDB" id="9802147at2"/>
<evidence type="ECO:0000259" key="3">
    <source>
        <dbReference type="PROSITE" id="PS51186"/>
    </source>
</evidence>
<dbReference type="PROSITE" id="PS51186">
    <property type="entry name" value="GNAT"/>
    <property type="match status" value="1"/>
</dbReference>
<dbReference type="SUPFAM" id="SSF50621">
    <property type="entry name" value="Alanine racemase C-terminal domain-like"/>
    <property type="match status" value="1"/>
</dbReference>
<dbReference type="GO" id="GO:0009089">
    <property type="term" value="P:lysine biosynthetic process via diaminopimelate"/>
    <property type="evidence" value="ECO:0007669"/>
    <property type="project" value="TreeGrafter"/>
</dbReference>
<protein>
    <submittedName>
        <fullName evidence="4">Diaminopimelate decarboxylase</fullName>
        <ecNumber evidence="4">4.1.1.20</ecNumber>
    </submittedName>
</protein>
<feature type="domain" description="N-acetyltransferase" evidence="3">
    <location>
        <begin position="436"/>
        <end position="583"/>
    </location>
</feature>
<dbReference type="GO" id="GO:0008836">
    <property type="term" value="F:diaminopimelate decarboxylase activity"/>
    <property type="evidence" value="ECO:0007669"/>
    <property type="project" value="UniProtKB-EC"/>
</dbReference>
<evidence type="ECO:0000256" key="1">
    <source>
        <dbReference type="ARBA" id="ARBA00001933"/>
    </source>
</evidence>
<dbReference type="GO" id="GO:0016747">
    <property type="term" value="F:acyltransferase activity, transferring groups other than amino-acyl groups"/>
    <property type="evidence" value="ECO:0007669"/>
    <property type="project" value="InterPro"/>
</dbReference>
<dbReference type="Pfam" id="PF13302">
    <property type="entry name" value="Acetyltransf_3"/>
    <property type="match status" value="1"/>
</dbReference>
<evidence type="ECO:0000313" key="4">
    <source>
        <dbReference type="EMBL" id="VVN05497.1"/>
    </source>
</evidence>
<evidence type="ECO:0000313" key="5">
    <source>
        <dbReference type="Proteomes" id="UP000399692"/>
    </source>
</evidence>
<dbReference type="PANTHER" id="PTHR43727">
    <property type="entry name" value="DIAMINOPIMELATE DECARBOXYLASE"/>
    <property type="match status" value="1"/>
</dbReference>
<dbReference type="InterPro" id="IPR009006">
    <property type="entry name" value="Ala_racemase/Decarboxylase_C"/>
</dbReference>
<dbReference type="Gene3D" id="2.40.37.10">
    <property type="entry name" value="Lyase, Ornithine Decarboxylase, Chain A, domain 1"/>
    <property type="match status" value="1"/>
</dbReference>
<comment type="cofactor">
    <cofactor evidence="1">
        <name>pyridoxal 5'-phosphate</name>
        <dbReference type="ChEBI" id="CHEBI:597326"/>
    </cofactor>
</comment>
<name>A0A5E6UJM8_PSEFL</name>